<organism evidence="1 2">
    <name type="scientific">Allosaccharopolyspora coralli</name>
    <dbReference type="NCBI Taxonomy" id="2665642"/>
    <lineage>
        <taxon>Bacteria</taxon>
        <taxon>Bacillati</taxon>
        <taxon>Actinomycetota</taxon>
        <taxon>Actinomycetes</taxon>
        <taxon>Pseudonocardiales</taxon>
        <taxon>Pseudonocardiaceae</taxon>
        <taxon>Allosaccharopolyspora</taxon>
    </lineage>
</organism>
<keyword evidence="2" id="KW-1185">Reference proteome</keyword>
<sequence>MVRPSLKSHVRLYELSKVEVEYQAGGASVALTRRQRAAAAVSSDGYQGLWLDTSIFHGDLAPPEPDRVKYKR</sequence>
<gene>
    <name evidence="1" type="ORF">GIY23_05975</name>
</gene>
<dbReference type="KEGG" id="sace:GIY23_05975"/>
<name>A0A5Q3Q497_9PSEU</name>
<protein>
    <submittedName>
        <fullName evidence="1">Uncharacterized protein</fullName>
    </submittedName>
</protein>
<evidence type="ECO:0000313" key="1">
    <source>
        <dbReference type="EMBL" id="QGK69143.1"/>
    </source>
</evidence>
<dbReference type="Proteomes" id="UP000371041">
    <property type="component" value="Chromosome"/>
</dbReference>
<evidence type="ECO:0000313" key="2">
    <source>
        <dbReference type="Proteomes" id="UP000371041"/>
    </source>
</evidence>
<accession>A0A5Q3Q497</accession>
<dbReference type="EMBL" id="CP045929">
    <property type="protein sequence ID" value="QGK69143.1"/>
    <property type="molecule type" value="Genomic_DNA"/>
</dbReference>
<dbReference type="RefSeq" id="WP_154075743.1">
    <property type="nucleotide sequence ID" value="NZ_CP045929.1"/>
</dbReference>
<reference evidence="2" key="1">
    <citation type="submission" date="2019-11" db="EMBL/GenBank/DDBJ databases">
        <title>The complete genome sequence of Saccharopolyspora sp. E2A.</title>
        <authorList>
            <person name="Zhang G."/>
        </authorList>
    </citation>
    <scope>NUCLEOTIDE SEQUENCE [LARGE SCALE GENOMIC DNA]</scope>
    <source>
        <strain evidence="2">E2A</strain>
    </source>
</reference>
<dbReference type="AlphaFoldDB" id="A0A5Q3Q497"/>
<proteinExistence type="predicted"/>